<dbReference type="AlphaFoldDB" id="A0A1H0S8N5"/>
<organism evidence="2 3">
    <name type="scientific">Microbacterium testaceum (strain StLB037)</name>
    <dbReference type="NCBI Taxonomy" id="979556"/>
    <lineage>
        <taxon>Bacteria</taxon>
        <taxon>Bacillati</taxon>
        <taxon>Actinomycetota</taxon>
        <taxon>Actinomycetes</taxon>
        <taxon>Micrococcales</taxon>
        <taxon>Microbacteriaceae</taxon>
        <taxon>Microbacterium</taxon>
    </lineage>
</organism>
<feature type="transmembrane region" description="Helical" evidence="1">
    <location>
        <begin position="32"/>
        <end position="54"/>
    </location>
</feature>
<evidence type="ECO:0000256" key="1">
    <source>
        <dbReference type="SAM" id="Phobius"/>
    </source>
</evidence>
<accession>A0A1H0S8N5</accession>
<proteinExistence type="predicted"/>
<keyword evidence="1" id="KW-1133">Transmembrane helix</keyword>
<keyword evidence="1" id="KW-0812">Transmembrane</keyword>
<dbReference type="RefSeq" id="WP_074697058.1">
    <property type="nucleotide sequence ID" value="NZ_FNJN01000008.1"/>
</dbReference>
<dbReference type="Proteomes" id="UP000186456">
    <property type="component" value="Unassembled WGS sequence"/>
</dbReference>
<name>A0A1H0S8N5_MICTS</name>
<evidence type="ECO:0000313" key="3">
    <source>
        <dbReference type="Proteomes" id="UP000186456"/>
    </source>
</evidence>
<sequence>MSPETSFIARYDEAKRAAVEDTLQKVVRAQGIAAIALAVVWGFVTLLPIAVVAADGQVTAALVLAVTLVVPLAIGALGVRQLRRRPRMPEIAVAITPTSVQFPALERPSALAPRVRAEQWVREGTTAEIRPASGLFQAPLVVFTRQDGGKLRRRTVSAENLDIDPRILVDALGGTASA</sequence>
<keyword evidence="1" id="KW-0472">Membrane</keyword>
<feature type="transmembrane region" description="Helical" evidence="1">
    <location>
        <begin position="60"/>
        <end position="79"/>
    </location>
</feature>
<gene>
    <name evidence="2" type="ORF">SAMN04487788_3286</name>
</gene>
<dbReference type="EMBL" id="FNJN01000008">
    <property type="protein sequence ID" value="SDP38133.1"/>
    <property type="molecule type" value="Genomic_DNA"/>
</dbReference>
<evidence type="ECO:0000313" key="2">
    <source>
        <dbReference type="EMBL" id="SDP38133.1"/>
    </source>
</evidence>
<reference evidence="2 3" key="1">
    <citation type="submission" date="2016-10" db="EMBL/GenBank/DDBJ databases">
        <authorList>
            <person name="de Groot N.N."/>
        </authorList>
    </citation>
    <scope>NUCLEOTIDE SEQUENCE [LARGE SCALE GENOMIC DNA]</scope>
    <source>
        <strain evidence="2 3">StLB037</strain>
    </source>
</reference>
<protein>
    <submittedName>
        <fullName evidence="2">Uncharacterized protein</fullName>
    </submittedName>
</protein>